<dbReference type="SMART" id="SM00343">
    <property type="entry name" value="ZnF_C2HC"/>
    <property type="match status" value="2"/>
</dbReference>
<comment type="caution">
    <text evidence="3">The sequence shown here is derived from an EMBL/GenBank/DDBJ whole genome shotgun (WGS) entry which is preliminary data.</text>
</comment>
<organism evidence="3 4">
    <name type="scientific">Arachis hypogaea</name>
    <name type="common">Peanut</name>
    <dbReference type="NCBI Taxonomy" id="3818"/>
    <lineage>
        <taxon>Eukaryota</taxon>
        <taxon>Viridiplantae</taxon>
        <taxon>Streptophyta</taxon>
        <taxon>Embryophyta</taxon>
        <taxon>Tracheophyta</taxon>
        <taxon>Spermatophyta</taxon>
        <taxon>Magnoliopsida</taxon>
        <taxon>eudicotyledons</taxon>
        <taxon>Gunneridae</taxon>
        <taxon>Pentapetalae</taxon>
        <taxon>rosids</taxon>
        <taxon>fabids</taxon>
        <taxon>Fabales</taxon>
        <taxon>Fabaceae</taxon>
        <taxon>Papilionoideae</taxon>
        <taxon>50 kb inversion clade</taxon>
        <taxon>dalbergioids sensu lato</taxon>
        <taxon>Dalbergieae</taxon>
        <taxon>Pterocarpus clade</taxon>
        <taxon>Arachis</taxon>
    </lineage>
</organism>
<protein>
    <recommendedName>
        <fullName evidence="2">CCHC-type domain-containing protein</fullName>
    </recommendedName>
</protein>
<feature type="region of interest" description="Disordered" evidence="1">
    <location>
        <begin position="1"/>
        <end position="77"/>
    </location>
</feature>
<feature type="region of interest" description="Disordered" evidence="1">
    <location>
        <begin position="137"/>
        <end position="204"/>
    </location>
</feature>
<feature type="domain" description="CCHC-type" evidence="2">
    <location>
        <begin position="112"/>
        <end position="128"/>
    </location>
</feature>
<dbReference type="AlphaFoldDB" id="A0A444XW60"/>
<evidence type="ECO:0000259" key="2">
    <source>
        <dbReference type="SMART" id="SM00343"/>
    </source>
</evidence>
<sequence length="204" mass="22793">MVSQRQRLARKRFKEENPELFPKPEPTPPKDPDKKKKKKKSNTFKSSSIKRRSDGSEELGVSKKPFKSNYRKHPLRVPGMKPGDTCFICKAADHIAKSCPQKAEWEKNKGGCCKICGGVTHLARDCPEKGKKAPFAANGPADGSMRLRNEQRPCGTITKFVSGDDIEDDFMTDDINNRDKDKSSKSKDGQAKPKNKGPKVVNFS</sequence>
<reference evidence="3 4" key="1">
    <citation type="submission" date="2019-01" db="EMBL/GenBank/DDBJ databases">
        <title>Sequencing of cultivated peanut Arachis hypogaea provides insights into genome evolution and oil improvement.</title>
        <authorList>
            <person name="Chen X."/>
        </authorList>
    </citation>
    <scope>NUCLEOTIDE SEQUENCE [LARGE SCALE GENOMIC DNA]</scope>
    <source>
        <strain evidence="4">cv. Fuhuasheng</strain>
        <tissue evidence="3">Leaves</tissue>
    </source>
</reference>
<name>A0A444XW60_ARAHY</name>
<feature type="compositionally biased region" description="Basic residues" evidence="1">
    <location>
        <begin position="64"/>
        <end position="75"/>
    </location>
</feature>
<dbReference type="Pfam" id="PF00098">
    <property type="entry name" value="zf-CCHC"/>
    <property type="match status" value="1"/>
</dbReference>
<dbReference type="GO" id="GO:0008270">
    <property type="term" value="F:zinc ion binding"/>
    <property type="evidence" value="ECO:0007669"/>
    <property type="project" value="InterPro"/>
</dbReference>
<dbReference type="InterPro" id="IPR001878">
    <property type="entry name" value="Znf_CCHC"/>
</dbReference>
<accession>A0A444XW60</accession>
<dbReference type="Proteomes" id="UP000289738">
    <property type="component" value="Chromosome B09"/>
</dbReference>
<evidence type="ECO:0000256" key="1">
    <source>
        <dbReference type="SAM" id="MobiDB-lite"/>
    </source>
</evidence>
<evidence type="ECO:0000313" key="3">
    <source>
        <dbReference type="EMBL" id="RYQ94038.1"/>
    </source>
</evidence>
<feature type="domain" description="CCHC-type" evidence="2">
    <location>
        <begin position="85"/>
        <end position="101"/>
    </location>
</feature>
<dbReference type="GO" id="GO:0003676">
    <property type="term" value="F:nucleic acid binding"/>
    <property type="evidence" value="ECO:0007669"/>
    <property type="project" value="InterPro"/>
</dbReference>
<dbReference type="PANTHER" id="PTHR47798">
    <property type="entry name" value="OS04G0555800 PROTEIN"/>
    <property type="match status" value="1"/>
</dbReference>
<dbReference type="Gene3D" id="4.10.60.10">
    <property type="entry name" value="Zinc finger, CCHC-type"/>
    <property type="match status" value="1"/>
</dbReference>
<gene>
    <name evidence="3" type="ORF">Ahy_B09g100239</name>
</gene>
<evidence type="ECO:0000313" key="4">
    <source>
        <dbReference type="Proteomes" id="UP000289738"/>
    </source>
</evidence>
<keyword evidence="4" id="KW-1185">Reference proteome</keyword>
<dbReference type="InterPro" id="IPR036875">
    <property type="entry name" value="Znf_CCHC_sf"/>
</dbReference>
<proteinExistence type="predicted"/>
<dbReference type="EMBL" id="SDMP01000019">
    <property type="protein sequence ID" value="RYQ94038.1"/>
    <property type="molecule type" value="Genomic_DNA"/>
</dbReference>
<dbReference type="SUPFAM" id="SSF57756">
    <property type="entry name" value="Retrovirus zinc finger-like domains"/>
    <property type="match status" value="1"/>
</dbReference>
<feature type="compositionally biased region" description="Basic and acidic residues" evidence="1">
    <location>
        <begin position="175"/>
        <end position="191"/>
    </location>
</feature>
<dbReference type="STRING" id="3818.A0A444XW60"/>
<dbReference type="PANTHER" id="PTHR47798:SF2">
    <property type="entry name" value="CCHC-TYPE DOMAIN-CONTAINING PROTEIN"/>
    <property type="match status" value="1"/>
</dbReference>